<sequence>MAGTPGAKATKGQAPEAKNKVVVSFLEELELLSDDEVNIAHLGGASRLRLKAHLEKGLDYISAKRLVIQKNFLESKEPAKPLRLGPVATTSRKAGKGTKATKRPRSISATPPQTSQLSKKPRHEGVSFKDALSSVKVAVVHTGFPEVKMSTERLTEVQDSVSEALDQIPVGGPQVRFAKCTHKPGYLVMMCVDRTSADWLKEVITTIKLWEGATLTVLEEDDLPETYACTTSISDERGQKPEAEKILHRLKVANHGLNTHLWTVWGKTPAAKGQTRVFSMDKKSLGELVKLDMSPYYNLGRIKFRQKGKHVKEKEEDAEPIEAAQEAQEEDEAEPSQSGSSPLKRPIAHESATPMEEGDASMKAEEGFSSQN</sequence>
<organism evidence="3 4">
    <name type="scientific">Phaedon cochleariae</name>
    <name type="common">Mustard beetle</name>
    <dbReference type="NCBI Taxonomy" id="80249"/>
    <lineage>
        <taxon>Eukaryota</taxon>
        <taxon>Metazoa</taxon>
        <taxon>Ecdysozoa</taxon>
        <taxon>Arthropoda</taxon>
        <taxon>Hexapoda</taxon>
        <taxon>Insecta</taxon>
        <taxon>Pterygota</taxon>
        <taxon>Neoptera</taxon>
        <taxon>Endopterygota</taxon>
        <taxon>Coleoptera</taxon>
        <taxon>Polyphaga</taxon>
        <taxon>Cucujiformia</taxon>
        <taxon>Chrysomeloidea</taxon>
        <taxon>Chrysomelidae</taxon>
        <taxon>Chrysomelinae</taxon>
        <taxon>Chrysomelini</taxon>
        <taxon>Phaedon</taxon>
    </lineage>
</organism>
<feature type="domain" description="DUF4780" evidence="2">
    <location>
        <begin position="133"/>
        <end position="305"/>
    </location>
</feature>
<dbReference type="OrthoDB" id="6778199at2759"/>
<keyword evidence="4" id="KW-1185">Reference proteome</keyword>
<dbReference type="EMBL" id="OU896707">
    <property type="protein sequence ID" value="CAG9812871.1"/>
    <property type="molecule type" value="Genomic_DNA"/>
</dbReference>
<accession>A0A9N9SAW0</accession>
<feature type="compositionally biased region" description="Basic residues" evidence="1">
    <location>
        <begin position="93"/>
        <end position="105"/>
    </location>
</feature>
<evidence type="ECO:0000313" key="4">
    <source>
        <dbReference type="Proteomes" id="UP001153737"/>
    </source>
</evidence>
<dbReference type="AlphaFoldDB" id="A0A9N9SAW0"/>
<reference evidence="3" key="1">
    <citation type="submission" date="2022-01" db="EMBL/GenBank/DDBJ databases">
        <authorList>
            <person name="King R."/>
        </authorList>
    </citation>
    <scope>NUCLEOTIDE SEQUENCE</scope>
</reference>
<name>A0A9N9SAW0_PHACE</name>
<evidence type="ECO:0000256" key="1">
    <source>
        <dbReference type="SAM" id="MobiDB-lite"/>
    </source>
</evidence>
<dbReference type="Proteomes" id="UP001153737">
    <property type="component" value="Chromosome 1"/>
</dbReference>
<evidence type="ECO:0000313" key="3">
    <source>
        <dbReference type="EMBL" id="CAG9812871.1"/>
    </source>
</evidence>
<protein>
    <recommendedName>
        <fullName evidence="2">DUF4780 domain-containing protein</fullName>
    </recommendedName>
</protein>
<feature type="region of interest" description="Disordered" evidence="1">
    <location>
        <begin position="307"/>
        <end position="372"/>
    </location>
</feature>
<gene>
    <name evidence="3" type="ORF">PHAECO_LOCUS963</name>
</gene>
<dbReference type="InterPro" id="IPR031961">
    <property type="entry name" value="DUF4780"/>
</dbReference>
<feature type="region of interest" description="Disordered" evidence="1">
    <location>
        <begin position="83"/>
        <end position="126"/>
    </location>
</feature>
<feature type="compositionally biased region" description="Polar residues" evidence="1">
    <location>
        <begin position="107"/>
        <end position="118"/>
    </location>
</feature>
<proteinExistence type="predicted"/>
<dbReference type="Pfam" id="PF16012">
    <property type="entry name" value="DUF4780"/>
    <property type="match status" value="1"/>
</dbReference>
<evidence type="ECO:0000259" key="2">
    <source>
        <dbReference type="Pfam" id="PF16012"/>
    </source>
</evidence>
<reference evidence="3" key="2">
    <citation type="submission" date="2022-10" db="EMBL/GenBank/DDBJ databases">
        <authorList>
            <consortium name="ENA_rothamsted_submissions"/>
            <consortium name="culmorum"/>
            <person name="King R."/>
        </authorList>
    </citation>
    <scope>NUCLEOTIDE SEQUENCE</scope>
</reference>